<reference evidence="2 3" key="1">
    <citation type="submission" date="2024-01" db="EMBL/GenBank/DDBJ databases">
        <title>Comparative genomics of Cryptococcus and Kwoniella reveals pathogenesis evolution and contrasting modes of karyotype evolution via chromosome fusion or intercentromeric recombination.</title>
        <authorList>
            <person name="Coelho M.A."/>
            <person name="David-Palma M."/>
            <person name="Shea T."/>
            <person name="Bowers K."/>
            <person name="McGinley-Smith S."/>
            <person name="Mohammad A.W."/>
            <person name="Gnirke A."/>
            <person name="Yurkov A.M."/>
            <person name="Nowrousian M."/>
            <person name="Sun S."/>
            <person name="Cuomo C.A."/>
            <person name="Heitman J."/>
        </authorList>
    </citation>
    <scope>NUCLEOTIDE SEQUENCE [LARGE SCALE GENOMIC DNA]</scope>
    <source>
        <strain evidence="2 3">PYCC6329</strain>
    </source>
</reference>
<dbReference type="CDD" id="cd18186">
    <property type="entry name" value="BTB_POZ_ZBTB_KLHL-like"/>
    <property type="match status" value="1"/>
</dbReference>
<feature type="domain" description="BTB" evidence="1">
    <location>
        <begin position="37"/>
        <end position="95"/>
    </location>
</feature>
<organism evidence="2 3">
    <name type="scientific">Kwoniella europaea PYCC6329</name>
    <dbReference type="NCBI Taxonomy" id="1423913"/>
    <lineage>
        <taxon>Eukaryota</taxon>
        <taxon>Fungi</taxon>
        <taxon>Dikarya</taxon>
        <taxon>Basidiomycota</taxon>
        <taxon>Agaricomycotina</taxon>
        <taxon>Tremellomycetes</taxon>
        <taxon>Tremellales</taxon>
        <taxon>Cryptococcaceae</taxon>
        <taxon>Kwoniella</taxon>
    </lineage>
</organism>
<evidence type="ECO:0000313" key="2">
    <source>
        <dbReference type="EMBL" id="WWD07308.1"/>
    </source>
</evidence>
<dbReference type="SUPFAM" id="SSF54695">
    <property type="entry name" value="POZ domain"/>
    <property type="match status" value="1"/>
</dbReference>
<keyword evidence="3" id="KW-1185">Reference proteome</keyword>
<evidence type="ECO:0000313" key="3">
    <source>
        <dbReference type="Proteomes" id="UP001358614"/>
    </source>
</evidence>
<dbReference type="KEGG" id="ker:91104207"/>
<evidence type="ECO:0000259" key="1">
    <source>
        <dbReference type="PROSITE" id="PS50097"/>
    </source>
</evidence>
<name>A0AAX4KNN3_9TREE</name>
<proteinExistence type="predicted"/>
<dbReference type="RefSeq" id="XP_066085275.1">
    <property type="nucleotide sequence ID" value="XM_066229178.1"/>
</dbReference>
<sequence length="255" mass="28868">MSSKRGSPSSATKSSSKRARTYPVINDYNRDYQDSEADVTLISSDGLEFKVHSYILMANSIVFRDMLIIGDSSDRTINLTDEIMERSSTVSLFLQTCQGQTPKFSTEKEVYCLYKNLIAFSKKYDAPPIIQLISASMYRWFYEKDPSPYYMFRIGIMLDTPEIVAFAIRNGRNRAWSSTIATEELVKATNPVATLGHVVGDPFISLSSWSLERLKEVPEAYVFAMLRATRHGGTDPEKVADGFFQIMKEMGEYTV</sequence>
<dbReference type="Proteomes" id="UP001358614">
    <property type="component" value="Chromosome 1"/>
</dbReference>
<dbReference type="Pfam" id="PF00651">
    <property type="entry name" value="BTB"/>
    <property type="match status" value="1"/>
</dbReference>
<dbReference type="GeneID" id="91104207"/>
<protein>
    <recommendedName>
        <fullName evidence="1">BTB domain-containing protein</fullName>
    </recommendedName>
</protein>
<dbReference type="Gene3D" id="3.30.710.10">
    <property type="entry name" value="Potassium Channel Kv1.1, Chain A"/>
    <property type="match status" value="1"/>
</dbReference>
<gene>
    <name evidence="2" type="ORF">V865_005406</name>
</gene>
<dbReference type="InterPro" id="IPR000210">
    <property type="entry name" value="BTB/POZ_dom"/>
</dbReference>
<dbReference type="EMBL" id="CP144089">
    <property type="protein sequence ID" value="WWD07308.1"/>
    <property type="molecule type" value="Genomic_DNA"/>
</dbReference>
<dbReference type="InterPro" id="IPR011333">
    <property type="entry name" value="SKP1/BTB/POZ_sf"/>
</dbReference>
<dbReference type="AlphaFoldDB" id="A0AAX4KNN3"/>
<accession>A0AAX4KNN3</accession>
<dbReference type="PROSITE" id="PS50097">
    <property type="entry name" value="BTB"/>
    <property type="match status" value="1"/>
</dbReference>